<sequence>MALVSIEGGAPGVEGRRKASKQVRGEKGVHGDLRVLQQPGVVFETVAELQEQVGSDGHRVGAEEALDDR</sequence>
<dbReference type="Proteomes" id="UP000017200">
    <property type="component" value="Unassembled WGS sequence"/>
</dbReference>
<evidence type="ECO:0000313" key="3">
    <source>
        <dbReference type="EnsemblFungi" id="MVLG_07325T0"/>
    </source>
</evidence>
<organism evidence="2">
    <name type="scientific">Microbotryum lychnidis-dioicae (strain p1A1 Lamole / MvSl-1064)</name>
    <name type="common">Anther smut fungus</name>
    <dbReference type="NCBI Taxonomy" id="683840"/>
    <lineage>
        <taxon>Eukaryota</taxon>
        <taxon>Fungi</taxon>
        <taxon>Dikarya</taxon>
        <taxon>Basidiomycota</taxon>
        <taxon>Pucciniomycotina</taxon>
        <taxon>Microbotryomycetes</taxon>
        <taxon>Microbotryales</taxon>
        <taxon>Microbotryaceae</taxon>
        <taxon>Microbotryum</taxon>
    </lineage>
</organism>
<feature type="region of interest" description="Disordered" evidence="1">
    <location>
        <begin position="1"/>
        <end position="27"/>
    </location>
</feature>
<reference evidence="2" key="2">
    <citation type="submission" date="2010-11" db="EMBL/GenBank/DDBJ databases">
        <authorList>
            <consortium name="The Broad Institute Genome Sequencing Platform"/>
            <person name="Earl A."/>
            <person name="Ward D."/>
            <person name="Feldgarden M."/>
            <person name="Gevers D."/>
            <person name="Butler R."/>
            <person name="Young S.K."/>
            <person name="Zeng Q."/>
            <person name="Gargeya S."/>
            <person name="Fitzgerald M."/>
            <person name="Haas B."/>
            <person name="Abouelleil A."/>
            <person name="Alvarado L."/>
            <person name="Arachchi H.M."/>
            <person name="Berlin A."/>
            <person name="Brown A."/>
            <person name="Chapman S.B."/>
            <person name="Chen Z."/>
            <person name="Dunbar C."/>
            <person name="Freedman E."/>
            <person name="Gearin G."/>
            <person name="Gellesch M."/>
            <person name="Goldberg J."/>
            <person name="Griggs A."/>
            <person name="Gujja S."/>
            <person name="Heilman E."/>
            <person name="Heiman D."/>
            <person name="Howarth C."/>
            <person name="Larson L."/>
            <person name="Lui A."/>
            <person name="MacDonald P.J.P."/>
            <person name="Mehta T."/>
            <person name="Montmayeur A."/>
            <person name="Murphy C."/>
            <person name="Neiman D."/>
            <person name="Pearson M."/>
            <person name="Priest M."/>
            <person name="Roberts A."/>
            <person name="Saif S."/>
            <person name="Shea T."/>
            <person name="Shenoy N."/>
            <person name="Sisk P."/>
            <person name="Stolte C."/>
            <person name="Sykes S."/>
            <person name="White J."/>
            <person name="Yandava C."/>
            <person name="Wortman J."/>
            <person name="Nusbaum C."/>
            <person name="Birren B."/>
        </authorList>
    </citation>
    <scope>NUCLEOTIDE SEQUENCE</scope>
    <source>
        <strain evidence="2">P1A1 Lamole</strain>
    </source>
</reference>
<reference evidence="3" key="4">
    <citation type="submission" date="2015-06" db="UniProtKB">
        <authorList>
            <consortium name="EnsemblFungi"/>
        </authorList>
    </citation>
    <scope>IDENTIFICATION</scope>
</reference>
<name>U5HK02_USTV1</name>
<protein>
    <submittedName>
        <fullName evidence="2 3">Uncharacterized protein</fullName>
    </submittedName>
</protein>
<dbReference type="HOGENOM" id="CLU_2777795_0_0_1"/>
<dbReference type="EnsemblFungi" id="MVLG_07325T0">
    <property type="protein sequence ID" value="MVLG_07325T0"/>
    <property type="gene ID" value="MVLG_07325"/>
</dbReference>
<dbReference type="EMBL" id="AEIJ01001774">
    <property type="status" value="NOT_ANNOTATED_CDS"/>
    <property type="molecule type" value="Genomic_DNA"/>
</dbReference>
<gene>
    <name evidence="2" type="ORF">MVLG_07325</name>
</gene>
<evidence type="ECO:0000313" key="2">
    <source>
        <dbReference type="EMBL" id="KDE02099.1"/>
    </source>
</evidence>
<keyword evidence="4" id="KW-1185">Reference proteome</keyword>
<reference evidence="4" key="1">
    <citation type="submission" date="2010-11" db="EMBL/GenBank/DDBJ databases">
        <title>The genome sequence of Microbotryum violaceum strain p1A1 Lamole.</title>
        <authorList>
            <person name="Cuomo C."/>
            <person name="Perlin M."/>
            <person name="Young S.K."/>
            <person name="Zeng Q."/>
            <person name="Gargeya S."/>
            <person name="Alvarado L."/>
            <person name="Berlin A."/>
            <person name="Chapman S.B."/>
            <person name="Chen Z."/>
            <person name="Freedman E."/>
            <person name="Gellesch M."/>
            <person name="Goldberg J."/>
            <person name="Griggs A."/>
            <person name="Gujja S."/>
            <person name="Heilman E."/>
            <person name="Heiman D."/>
            <person name="Howarth C."/>
            <person name="Mehta T."/>
            <person name="Neiman D."/>
            <person name="Pearson M."/>
            <person name="Roberts A."/>
            <person name="Saif S."/>
            <person name="Shea T."/>
            <person name="Shenoy N."/>
            <person name="Sisk P."/>
            <person name="Stolte C."/>
            <person name="Sykes S."/>
            <person name="White J."/>
            <person name="Yandava C."/>
            <person name="Haas B."/>
            <person name="Nusbaum C."/>
            <person name="Birren B."/>
        </authorList>
    </citation>
    <scope>NUCLEOTIDE SEQUENCE [LARGE SCALE GENOMIC DNA]</scope>
    <source>
        <strain evidence="4">p1A1 Lamole</strain>
    </source>
</reference>
<reference evidence="2 4" key="3">
    <citation type="journal article" date="2015" name="BMC Genomics">
        <title>Sex and parasites: genomic and transcriptomic analysis of Microbotryum lychnidis-dioicae, the biotrophic and plant-castrating anther smut fungus.</title>
        <authorList>
            <person name="Perlin M.H."/>
            <person name="Amselem J."/>
            <person name="Fontanillas E."/>
            <person name="Toh S.S."/>
            <person name="Chen Z."/>
            <person name="Goldberg J."/>
            <person name="Duplessis S."/>
            <person name="Henrissat B."/>
            <person name="Young S."/>
            <person name="Zeng Q."/>
            <person name="Aguileta G."/>
            <person name="Petit E."/>
            <person name="Badouin H."/>
            <person name="Andrews J."/>
            <person name="Razeeq D."/>
            <person name="Gabaldon T."/>
            <person name="Quesneville H."/>
            <person name="Giraud T."/>
            <person name="Hood M.E."/>
            <person name="Schultz D.J."/>
            <person name="Cuomo C.A."/>
        </authorList>
    </citation>
    <scope>NUCLEOTIDE SEQUENCE [LARGE SCALE GENOMIC DNA]</scope>
    <source>
        <strain evidence="2">P1A1 Lamole</strain>
        <strain evidence="4">p1A1 Lamole</strain>
    </source>
</reference>
<dbReference type="AlphaFoldDB" id="U5HK02"/>
<accession>U5HK02</accession>
<evidence type="ECO:0000256" key="1">
    <source>
        <dbReference type="SAM" id="MobiDB-lite"/>
    </source>
</evidence>
<evidence type="ECO:0000313" key="4">
    <source>
        <dbReference type="Proteomes" id="UP000017200"/>
    </source>
</evidence>
<dbReference type="InParanoid" id="U5HK02"/>
<dbReference type="EMBL" id="GL542543">
    <property type="protein sequence ID" value="KDE02099.1"/>
    <property type="molecule type" value="Genomic_DNA"/>
</dbReference>
<proteinExistence type="predicted"/>